<keyword evidence="3" id="KW-1185">Reference proteome</keyword>
<gene>
    <name evidence="2" type="ORF">ARALYDRAFT_908504</name>
</gene>
<organism evidence="3">
    <name type="scientific">Arabidopsis lyrata subsp. lyrata</name>
    <name type="common">Lyre-leaved rock-cress</name>
    <dbReference type="NCBI Taxonomy" id="81972"/>
    <lineage>
        <taxon>Eukaryota</taxon>
        <taxon>Viridiplantae</taxon>
        <taxon>Streptophyta</taxon>
        <taxon>Embryophyta</taxon>
        <taxon>Tracheophyta</taxon>
        <taxon>Spermatophyta</taxon>
        <taxon>Magnoliopsida</taxon>
        <taxon>eudicotyledons</taxon>
        <taxon>Gunneridae</taxon>
        <taxon>Pentapetalae</taxon>
        <taxon>rosids</taxon>
        <taxon>malvids</taxon>
        <taxon>Brassicales</taxon>
        <taxon>Brassicaceae</taxon>
        <taxon>Camelineae</taxon>
        <taxon>Arabidopsis</taxon>
    </lineage>
</organism>
<evidence type="ECO:0000259" key="1">
    <source>
        <dbReference type="Pfam" id="PF17800"/>
    </source>
</evidence>
<dbReference type="Gene3D" id="2.60.120.340">
    <property type="entry name" value="Nucleoplasmin core domain"/>
    <property type="match status" value="1"/>
</dbReference>
<proteinExistence type="predicted"/>
<dbReference type="HOGENOM" id="CLU_875354_0_0_1"/>
<name>D7LZ17_ARALL</name>
<dbReference type="Gramene" id="scaffold_600561.1">
    <property type="protein sequence ID" value="scaffold_600561.1"/>
    <property type="gene ID" value="scaffold_600561.1"/>
</dbReference>
<dbReference type="AlphaFoldDB" id="D7LZ17"/>
<dbReference type="SUPFAM" id="SSF53756">
    <property type="entry name" value="UDP-Glycosyltransferase/glycogen phosphorylase"/>
    <property type="match status" value="1"/>
</dbReference>
<accession>D7LZ17</accession>
<reference evidence="3" key="1">
    <citation type="journal article" date="2011" name="Nat. Genet.">
        <title>The Arabidopsis lyrata genome sequence and the basis of rapid genome size change.</title>
        <authorList>
            <person name="Hu T.T."/>
            <person name="Pattyn P."/>
            <person name="Bakker E.G."/>
            <person name="Cao J."/>
            <person name="Cheng J.-F."/>
            <person name="Clark R.M."/>
            <person name="Fahlgren N."/>
            <person name="Fawcett J.A."/>
            <person name="Grimwood J."/>
            <person name="Gundlach H."/>
            <person name="Haberer G."/>
            <person name="Hollister J.D."/>
            <person name="Ossowski S."/>
            <person name="Ottilar R.P."/>
            <person name="Salamov A.A."/>
            <person name="Schneeberger K."/>
            <person name="Spannagl M."/>
            <person name="Wang X."/>
            <person name="Yang L."/>
            <person name="Nasrallah M.E."/>
            <person name="Bergelson J."/>
            <person name="Carrington J.C."/>
            <person name="Gaut B.S."/>
            <person name="Schmutz J."/>
            <person name="Mayer K.F.X."/>
            <person name="Van de Peer Y."/>
            <person name="Grigoriev I.V."/>
            <person name="Nordborg M."/>
            <person name="Weigel D."/>
            <person name="Guo Y.-L."/>
        </authorList>
    </citation>
    <scope>NUCLEOTIDE SEQUENCE [LARGE SCALE GENOMIC DNA]</scope>
    <source>
        <strain evidence="3">cv. MN47</strain>
    </source>
</reference>
<feature type="domain" description="Nucleoplasmin-like" evidence="1">
    <location>
        <begin position="128"/>
        <end position="217"/>
    </location>
</feature>
<dbReference type="STRING" id="81972.D7LZ17"/>
<evidence type="ECO:0000313" key="2">
    <source>
        <dbReference type="EMBL" id="EFH47444.1"/>
    </source>
</evidence>
<dbReference type="Gene3D" id="3.40.50.2000">
    <property type="entry name" value="Glycogen Phosphorylase B"/>
    <property type="match status" value="1"/>
</dbReference>
<protein>
    <recommendedName>
        <fullName evidence="1">Nucleoplasmin-like domain-containing protein</fullName>
    </recommendedName>
</protein>
<dbReference type="Pfam" id="PF17800">
    <property type="entry name" value="NPL"/>
    <property type="match status" value="1"/>
</dbReference>
<dbReference type="Proteomes" id="UP000008694">
    <property type="component" value="Unassembled WGS sequence"/>
</dbReference>
<dbReference type="EMBL" id="GL348718">
    <property type="protein sequence ID" value="EFH47444.1"/>
    <property type="molecule type" value="Genomic_DNA"/>
</dbReference>
<evidence type="ECO:0000313" key="3">
    <source>
        <dbReference type="Proteomes" id="UP000008694"/>
    </source>
</evidence>
<dbReference type="eggNOG" id="KOG1192">
    <property type="taxonomic scope" value="Eukaryota"/>
</dbReference>
<sequence length="318" mass="36048">MIQLAKILHSRVKRFLNHCDPHVLQQIPDGLYETEKRTNNTKLLLTLINRNCESPFRDCLTKPLQSADSETGEDKQRISCLIDDFGWMFAQPIAQLPRLVVSEFTVSFFRSQFVLPKLRREVYLPPQGIELKPGGKPVSFRVNNDRKLVVTRATLGEGFGKEKSVIQYLIGGDKNSSVDLCALYPNEKESCSLSLVFERDVDFTVIGDRGILLTGYLQTTCVQDKGKDVNRGDSEAEDSVLEFPPPQKRDLWRVFGEFGEKLDPFLHVVVETTITSSGLMYMSCKELEKDSLTLSNKIFKVPIFAIGPLEALKKKERL</sequence>
<dbReference type="InterPro" id="IPR041232">
    <property type="entry name" value="NPL"/>
</dbReference>